<protein>
    <submittedName>
        <fullName evidence="2">Zinc ribbon domain-containing protein</fullName>
    </submittedName>
</protein>
<reference evidence="2 3" key="1">
    <citation type="submission" date="2022-04" db="EMBL/GenBank/DDBJ databases">
        <title>Streptomyces sp. nov. LCR6-01 isolated from Lichen of Dirinaria sp.</title>
        <authorList>
            <person name="Kanchanasin P."/>
            <person name="Tanasupawat S."/>
            <person name="Phongsopitanun W."/>
        </authorList>
    </citation>
    <scope>NUCLEOTIDE SEQUENCE [LARGE SCALE GENOMIC DNA]</scope>
    <source>
        <strain evidence="2 3">LCR6-01</strain>
    </source>
</reference>
<dbReference type="InterPro" id="IPR031493">
    <property type="entry name" value="Zinc_ribbon_15"/>
</dbReference>
<evidence type="ECO:0000313" key="2">
    <source>
        <dbReference type="EMBL" id="MCK8677428.1"/>
    </source>
</evidence>
<gene>
    <name evidence="2" type="ORF">M1O15_08505</name>
</gene>
<dbReference type="RefSeq" id="WP_248632653.1">
    <property type="nucleotide sequence ID" value="NZ_JALPTH010000006.1"/>
</dbReference>
<feature type="domain" description="Zinc-ribbon 15" evidence="1">
    <location>
        <begin position="20"/>
        <end position="63"/>
    </location>
</feature>
<comment type="caution">
    <text evidence="2">The sequence shown here is derived from an EMBL/GenBank/DDBJ whole genome shotgun (WGS) entry which is preliminary data.</text>
</comment>
<dbReference type="EMBL" id="JALPTH010000006">
    <property type="protein sequence ID" value="MCK8677428.1"/>
    <property type="molecule type" value="Genomic_DNA"/>
</dbReference>
<sequence length="79" mass="8671">MLVLFGTKAYLRQLAVLSLVCGDCGARVAHPLRKRTTKFTLFFVPLFRVSTSYSTQCTACGAERKLDFGQAERLLAGAV</sequence>
<organism evidence="2 3">
    <name type="scientific">Streptomyces lichenis</name>
    <dbReference type="NCBI Taxonomy" id="2306967"/>
    <lineage>
        <taxon>Bacteria</taxon>
        <taxon>Bacillati</taxon>
        <taxon>Actinomycetota</taxon>
        <taxon>Actinomycetes</taxon>
        <taxon>Kitasatosporales</taxon>
        <taxon>Streptomycetaceae</taxon>
        <taxon>Streptomyces</taxon>
    </lineage>
</organism>
<evidence type="ECO:0000313" key="3">
    <source>
        <dbReference type="Proteomes" id="UP001522868"/>
    </source>
</evidence>
<dbReference type="Proteomes" id="UP001522868">
    <property type="component" value="Unassembled WGS sequence"/>
</dbReference>
<name>A0ABT0I7X9_9ACTN</name>
<proteinExistence type="predicted"/>
<evidence type="ECO:0000259" key="1">
    <source>
        <dbReference type="Pfam" id="PF17032"/>
    </source>
</evidence>
<keyword evidence="3" id="KW-1185">Reference proteome</keyword>
<accession>A0ABT0I7X9</accession>
<dbReference type="Pfam" id="PF17032">
    <property type="entry name" value="Zn_ribbon_15"/>
    <property type="match status" value="1"/>
</dbReference>